<dbReference type="EMBL" id="FPCK01000001">
    <property type="protein sequence ID" value="SFV31728.1"/>
    <property type="molecule type" value="Genomic_DNA"/>
</dbReference>
<feature type="region of interest" description="Disordered" evidence="1">
    <location>
        <begin position="614"/>
        <end position="679"/>
    </location>
</feature>
<accession>A0A1I7NAQ1</accession>
<evidence type="ECO:0000313" key="3">
    <source>
        <dbReference type="Proteomes" id="UP000199074"/>
    </source>
</evidence>
<name>A0A1I7NAQ1_9HYPH</name>
<feature type="compositionally biased region" description="Basic and acidic residues" evidence="1">
    <location>
        <begin position="529"/>
        <end position="541"/>
    </location>
</feature>
<evidence type="ECO:0000256" key="1">
    <source>
        <dbReference type="SAM" id="MobiDB-lite"/>
    </source>
</evidence>
<evidence type="ECO:0000313" key="2">
    <source>
        <dbReference type="EMBL" id="SFV31728.1"/>
    </source>
</evidence>
<feature type="compositionally biased region" description="Acidic residues" evidence="1">
    <location>
        <begin position="668"/>
        <end position="679"/>
    </location>
</feature>
<dbReference type="Gene3D" id="3.30.420.10">
    <property type="entry name" value="Ribonuclease H-like superfamily/Ribonuclease H"/>
    <property type="match status" value="1"/>
</dbReference>
<feature type="compositionally biased region" description="Low complexity" evidence="1">
    <location>
        <begin position="558"/>
        <end position="571"/>
    </location>
</feature>
<protein>
    <submittedName>
        <fullName evidence="2">Uncharacterized protein</fullName>
    </submittedName>
</protein>
<gene>
    <name evidence="2" type="ORF">SAMN05216456_1438</name>
</gene>
<feature type="compositionally biased region" description="Acidic residues" evidence="1">
    <location>
        <begin position="636"/>
        <end position="647"/>
    </location>
</feature>
<dbReference type="STRING" id="429728.SAMN05216456_1438"/>
<feature type="region of interest" description="Disordered" evidence="1">
    <location>
        <begin position="529"/>
        <end position="573"/>
    </location>
</feature>
<proteinExistence type="predicted"/>
<dbReference type="OrthoDB" id="5287589at2"/>
<dbReference type="GO" id="GO:0003676">
    <property type="term" value="F:nucleic acid binding"/>
    <property type="evidence" value="ECO:0007669"/>
    <property type="project" value="InterPro"/>
</dbReference>
<sequence length="679" mass="76623">MESDWNLFSDRQTARADFKVTILKHLDEANLGPIRRRQAKHIEAAIDHGMASDTTGQRRPSVQTVRRIWDPLWIASGRQRKAMIDRDHKKGKRRQEDDPYMPVLRHAERLIDDEIVNNVDQVNSLYNVQCKLNDQIWELHDKGEVQIHPKCNTEELHFVGVHLIRRLFRKRNAHQQLSYDRNRRDADRLTAGIAQGPRVDGPLQRVEFDHTPMDQNLLQVSLTDEDGKEKIAWLSLLKDKWSGVALGFHLSFQRPDWFAVHEAVRMSVLPKADWLATIDHDWKGAWDTHGVFDELWVDRDSIHLGGALVGLSNSLGFAIRDLPKASGHLKGGIEKGLGDIMRMHVRRLPGFKGANFTKTDPDKAQATMTLEQAKECLMIFLVEDYNMREEPGTGEIRINRFRRGMMNSLNWKNPPDPDIFGGKAQTAWLTESGVVIDGLQYWSEELHREYWNGGGRRQVVVTIPKHTVDGTVRILGLEGPGYVEAHLQGKYANRGLTHEGAVGKRKKDRKKKDSLGELRAARDTRLNADRAIKERAGEPKKVKNLPTEPRQKASSKIAVPPVEPEVSASEEFASHDMSRQAFSYKTYGRGGVYSVPSAAELAIERSRNAAIGNRSHVVVPPNTSSFMPSTEPPALPDEDEDDAEPAVENDHTLAGYETDPQTPSDNGTEGDGEDGVYQL</sequence>
<dbReference type="Proteomes" id="UP000199074">
    <property type="component" value="Unassembled WGS sequence"/>
</dbReference>
<dbReference type="InterPro" id="IPR036397">
    <property type="entry name" value="RNaseH_sf"/>
</dbReference>
<organism evidence="2 3">
    <name type="scientific">Devosia crocina</name>
    <dbReference type="NCBI Taxonomy" id="429728"/>
    <lineage>
        <taxon>Bacteria</taxon>
        <taxon>Pseudomonadati</taxon>
        <taxon>Pseudomonadota</taxon>
        <taxon>Alphaproteobacteria</taxon>
        <taxon>Hyphomicrobiales</taxon>
        <taxon>Devosiaceae</taxon>
        <taxon>Devosia</taxon>
    </lineage>
</organism>
<reference evidence="2 3" key="1">
    <citation type="submission" date="2016-10" db="EMBL/GenBank/DDBJ databases">
        <authorList>
            <person name="de Groot N.N."/>
        </authorList>
    </citation>
    <scope>NUCLEOTIDE SEQUENCE [LARGE SCALE GENOMIC DNA]</scope>
    <source>
        <strain evidence="2 3">IPL20</strain>
    </source>
</reference>
<keyword evidence="3" id="KW-1185">Reference proteome</keyword>
<dbReference type="AlphaFoldDB" id="A0A1I7NAQ1"/>
<dbReference type="RefSeq" id="WP_092422792.1">
    <property type="nucleotide sequence ID" value="NZ_FPCK01000001.1"/>
</dbReference>